<comment type="pathway">
    <text evidence="1">Protein modification; protein ubiquitination.</text>
</comment>
<dbReference type="PROSITE" id="PS51649">
    <property type="entry name" value="NPH3"/>
    <property type="match status" value="1"/>
</dbReference>
<dbReference type="EMBL" id="CM004394">
    <property type="protein sequence ID" value="OAY44099.1"/>
    <property type="molecule type" value="Genomic_DNA"/>
</dbReference>
<keyword evidence="2" id="KW-0833">Ubl conjugation pathway</keyword>
<dbReference type="Pfam" id="PF03000">
    <property type="entry name" value="NPH3"/>
    <property type="match status" value="1"/>
</dbReference>
<evidence type="ECO:0000259" key="6">
    <source>
        <dbReference type="PROSITE" id="PS51649"/>
    </source>
</evidence>
<gene>
    <name evidence="7" type="ORF">MANES_08G122400v8</name>
</gene>
<organism evidence="7 8">
    <name type="scientific">Manihot esculenta</name>
    <name type="common">Cassava</name>
    <name type="synonym">Jatropha manihot</name>
    <dbReference type="NCBI Taxonomy" id="3983"/>
    <lineage>
        <taxon>Eukaryota</taxon>
        <taxon>Viridiplantae</taxon>
        <taxon>Streptophyta</taxon>
        <taxon>Embryophyta</taxon>
        <taxon>Tracheophyta</taxon>
        <taxon>Spermatophyta</taxon>
        <taxon>Magnoliopsida</taxon>
        <taxon>eudicotyledons</taxon>
        <taxon>Gunneridae</taxon>
        <taxon>Pentapetalae</taxon>
        <taxon>rosids</taxon>
        <taxon>fabids</taxon>
        <taxon>Malpighiales</taxon>
        <taxon>Euphorbiaceae</taxon>
        <taxon>Crotonoideae</taxon>
        <taxon>Manihoteae</taxon>
        <taxon>Manihot</taxon>
    </lineage>
</organism>
<dbReference type="GO" id="GO:0016567">
    <property type="term" value="P:protein ubiquitination"/>
    <property type="evidence" value="ECO:0007669"/>
    <property type="project" value="UniProtKB-UniPathway"/>
</dbReference>
<feature type="domain" description="NPH3" evidence="6">
    <location>
        <begin position="243"/>
        <end position="500"/>
    </location>
</feature>
<dbReference type="InterPro" id="IPR027356">
    <property type="entry name" value="NPH3_dom"/>
</dbReference>
<dbReference type="Pfam" id="PF00651">
    <property type="entry name" value="BTB"/>
    <property type="match status" value="1"/>
</dbReference>
<dbReference type="SMART" id="SM00225">
    <property type="entry name" value="BTB"/>
    <property type="match status" value="1"/>
</dbReference>
<dbReference type="SUPFAM" id="SSF54695">
    <property type="entry name" value="POZ domain"/>
    <property type="match status" value="1"/>
</dbReference>
<proteinExistence type="inferred from homology"/>
<evidence type="ECO:0008006" key="9">
    <source>
        <dbReference type="Google" id="ProtNLM"/>
    </source>
</evidence>
<dbReference type="InterPro" id="IPR043454">
    <property type="entry name" value="NPH3/RPT2-like"/>
</dbReference>
<evidence type="ECO:0000313" key="8">
    <source>
        <dbReference type="Proteomes" id="UP000091857"/>
    </source>
</evidence>
<protein>
    <recommendedName>
        <fullName evidence="9">NPH3 domain-containing protein</fullName>
    </recommendedName>
</protein>
<evidence type="ECO:0000256" key="3">
    <source>
        <dbReference type="PROSITE-ProRule" id="PRU00982"/>
    </source>
</evidence>
<dbReference type="InterPro" id="IPR000210">
    <property type="entry name" value="BTB/POZ_dom"/>
</dbReference>
<feature type="domain" description="BTB" evidence="5">
    <location>
        <begin position="62"/>
        <end position="134"/>
    </location>
</feature>
<keyword evidence="8" id="KW-1185">Reference proteome</keyword>
<dbReference type="UniPathway" id="UPA00143"/>
<dbReference type="AlphaFoldDB" id="A0A2C9VFM4"/>
<dbReference type="Gramene" id="Manes.08G122400.1.v8.1">
    <property type="protein sequence ID" value="Manes.08G122400.1.v8.1.CDS"/>
    <property type="gene ID" value="Manes.08G122400.v8.1"/>
</dbReference>
<dbReference type="OrthoDB" id="624345at2759"/>
<dbReference type="OMA" id="CTEAISW"/>
<dbReference type="Proteomes" id="UP000091857">
    <property type="component" value="Chromosome 8"/>
</dbReference>
<dbReference type="Gene3D" id="3.30.710.10">
    <property type="entry name" value="Potassium Channel Kv1.1, Chain A"/>
    <property type="match status" value="1"/>
</dbReference>
<evidence type="ECO:0000256" key="4">
    <source>
        <dbReference type="SAM" id="Coils"/>
    </source>
</evidence>
<reference evidence="8" key="1">
    <citation type="journal article" date="2016" name="Nat. Biotechnol.">
        <title>Sequencing wild and cultivated cassava and related species reveals extensive interspecific hybridization and genetic diversity.</title>
        <authorList>
            <person name="Bredeson J.V."/>
            <person name="Lyons J.B."/>
            <person name="Prochnik S.E."/>
            <person name="Wu G.A."/>
            <person name="Ha C.M."/>
            <person name="Edsinger-Gonzales E."/>
            <person name="Grimwood J."/>
            <person name="Schmutz J."/>
            <person name="Rabbi I.Y."/>
            <person name="Egesi C."/>
            <person name="Nauluvula P."/>
            <person name="Lebot V."/>
            <person name="Ndunguru J."/>
            <person name="Mkamilo G."/>
            <person name="Bart R.S."/>
            <person name="Setter T.L."/>
            <person name="Gleadow R.M."/>
            <person name="Kulakow P."/>
            <person name="Ferguson M.E."/>
            <person name="Rounsley S."/>
            <person name="Rokhsar D.S."/>
        </authorList>
    </citation>
    <scope>NUCLEOTIDE SEQUENCE [LARGE SCALE GENOMIC DNA]</scope>
    <source>
        <strain evidence="8">cv. AM560-2</strain>
    </source>
</reference>
<dbReference type="STRING" id="3983.A0A2C9VFM4"/>
<evidence type="ECO:0000256" key="1">
    <source>
        <dbReference type="ARBA" id="ARBA00004906"/>
    </source>
</evidence>
<name>A0A2C9VFM4_MANES</name>
<comment type="caution">
    <text evidence="7">The sequence shown here is derived from an EMBL/GenBank/DDBJ whole genome shotgun (WGS) entry which is preliminary data.</text>
</comment>
<dbReference type="PANTHER" id="PTHR32370">
    <property type="entry name" value="OS12G0117600 PROTEIN"/>
    <property type="match status" value="1"/>
</dbReference>
<evidence type="ECO:0000256" key="2">
    <source>
        <dbReference type="ARBA" id="ARBA00022786"/>
    </source>
</evidence>
<keyword evidence="4" id="KW-0175">Coiled coil</keyword>
<evidence type="ECO:0000313" key="7">
    <source>
        <dbReference type="EMBL" id="OAY44099.1"/>
    </source>
</evidence>
<dbReference type="PROSITE" id="PS50097">
    <property type="entry name" value="BTB"/>
    <property type="match status" value="1"/>
</dbReference>
<accession>A0A2C9VFM4</accession>
<comment type="similarity">
    <text evidence="3">Belongs to the NPH3 family.</text>
</comment>
<evidence type="ECO:0000259" key="5">
    <source>
        <dbReference type="PROSITE" id="PS50097"/>
    </source>
</evidence>
<sequence length="572" mass="65842">MKYRFLSPVHDKAPMGKRILDKGNFNGLKHNKCVIFPSKVSMAAEALERRNQNWIVHTKVANDLIIQVGDSTFHLHKLPMVSRSGYLNRLVFQRISIGEKNTVSKIQIENFPGGAEIFELVVKFCYGWKVDLTAANIAPAYCAAHFLEMSDDLEQGNLISKAETFLSFILLTSWKDIFQILKSCEAISSWAKELQVLKRCSEAIAWKASMDPKKFTAYDDDSLCFNAQSNNARNSQHSCVAENWWFDDVSFLRLDHFLEVIESIKTKGVRPELVGSCIAHWTEKWLSQIPFGQHNRPTNQLLKVTAESLIKVLPEEKNSVSCNFLLHLLKLGRMMRIKFELLNKLEQRIAHMLEQCSASDLLVRNHGSTDSVYDVRIIRRVVRSYVSSMLLYPTQRIYIVGKLVDGYLAMIARDEKLSIKQFQLLTEALPKDARYCDDNLYRAMDMYLKAHPSLTEEGRTSICKAMDYHKLSQEARQHAMKNERLPLYISMRLVLLEQVNMTKSMTTTGSNYRRTKTQTIIRISKGLDEECMTPLKEISMMKQEVENMKMQLNALQKCKMQLQRQVLKGCIV</sequence>
<dbReference type="InterPro" id="IPR011333">
    <property type="entry name" value="SKP1/BTB/POZ_sf"/>
</dbReference>
<feature type="coiled-coil region" evidence="4">
    <location>
        <begin position="538"/>
        <end position="565"/>
    </location>
</feature>